<evidence type="ECO:0000313" key="2">
    <source>
        <dbReference type="Proteomes" id="UP000821845"/>
    </source>
</evidence>
<keyword evidence="2" id="KW-1185">Reference proteome</keyword>
<reference evidence="1" key="1">
    <citation type="submission" date="2020-05" db="EMBL/GenBank/DDBJ databases">
        <title>Large-scale comparative analyses of tick genomes elucidate their genetic diversity and vector capacities.</title>
        <authorList>
            <person name="Jia N."/>
            <person name="Wang J."/>
            <person name="Shi W."/>
            <person name="Du L."/>
            <person name="Sun Y."/>
            <person name="Zhan W."/>
            <person name="Jiang J."/>
            <person name="Wang Q."/>
            <person name="Zhang B."/>
            <person name="Ji P."/>
            <person name="Sakyi L.B."/>
            <person name="Cui X."/>
            <person name="Yuan T."/>
            <person name="Jiang B."/>
            <person name="Yang W."/>
            <person name="Lam T.T.-Y."/>
            <person name="Chang Q."/>
            <person name="Ding S."/>
            <person name="Wang X."/>
            <person name="Zhu J."/>
            <person name="Ruan X."/>
            <person name="Zhao L."/>
            <person name="Wei J."/>
            <person name="Que T."/>
            <person name="Du C."/>
            <person name="Cheng J."/>
            <person name="Dai P."/>
            <person name="Han X."/>
            <person name="Huang E."/>
            <person name="Gao Y."/>
            <person name="Liu J."/>
            <person name="Shao H."/>
            <person name="Ye R."/>
            <person name="Li L."/>
            <person name="Wei W."/>
            <person name="Wang X."/>
            <person name="Wang C."/>
            <person name="Yang T."/>
            <person name="Huo Q."/>
            <person name="Li W."/>
            <person name="Guo W."/>
            <person name="Chen H."/>
            <person name="Zhou L."/>
            <person name="Ni X."/>
            <person name="Tian J."/>
            <person name="Zhou Y."/>
            <person name="Sheng Y."/>
            <person name="Liu T."/>
            <person name="Pan Y."/>
            <person name="Xia L."/>
            <person name="Li J."/>
            <person name="Zhao F."/>
            <person name="Cao W."/>
        </authorList>
    </citation>
    <scope>NUCLEOTIDE SEQUENCE</scope>
    <source>
        <strain evidence="1">Hyas-2018</strain>
    </source>
</reference>
<name>A0ACB7TQP8_HYAAI</name>
<gene>
    <name evidence="1" type="ORF">HPB50_024899</name>
</gene>
<dbReference type="Proteomes" id="UP000821845">
    <property type="component" value="Chromosome 1"/>
</dbReference>
<dbReference type="EMBL" id="CM023481">
    <property type="protein sequence ID" value="KAH6948498.1"/>
    <property type="molecule type" value="Genomic_DNA"/>
</dbReference>
<accession>A0ACB7TQP8</accession>
<proteinExistence type="predicted"/>
<evidence type="ECO:0000313" key="1">
    <source>
        <dbReference type="EMBL" id="KAH6948498.1"/>
    </source>
</evidence>
<protein>
    <submittedName>
        <fullName evidence="1">Uncharacterized protein</fullName>
    </submittedName>
</protein>
<organism evidence="1 2">
    <name type="scientific">Hyalomma asiaticum</name>
    <name type="common">Tick</name>
    <dbReference type="NCBI Taxonomy" id="266040"/>
    <lineage>
        <taxon>Eukaryota</taxon>
        <taxon>Metazoa</taxon>
        <taxon>Ecdysozoa</taxon>
        <taxon>Arthropoda</taxon>
        <taxon>Chelicerata</taxon>
        <taxon>Arachnida</taxon>
        <taxon>Acari</taxon>
        <taxon>Parasitiformes</taxon>
        <taxon>Ixodida</taxon>
        <taxon>Ixodoidea</taxon>
        <taxon>Ixodidae</taxon>
        <taxon>Hyalomminae</taxon>
        <taxon>Hyalomma</taxon>
    </lineage>
</organism>
<sequence length="382" mass="42607">MYCRHSGSVVLFRGSPFHLVYRAIRPSRRLYGTRSSTAYQSSPLLQRSFHVHPRTFPEHALPTDRTTARQRERMDTAWAEYGVFAILMVANFALGLYFSFRRRSLKSTADEVFLGSRSLHSVPLAVSALASIMSSIGIVGVSAHVYAYGTHMFWNQVLAPINALIAAHVVVPVLYRLRVTSVFEGGLRGVVWTDCAQAGIVLLAPATIMIKIAYDAHMKNLNLRQFSDFPIKTFMFETSFDFTKDENVWACLIGLSTMYVYRGMADQMIVQRFLASRNLKQAQRTAIVGTGLVLVYYAVASSLGVALIYWFRDCDPLLTGAISSYDQIIMVFYNSATGPFVGLFFLALVFPWANGFVCQPTACLMKNTAYIVPPEEDSATAV</sequence>
<comment type="caution">
    <text evidence="1">The sequence shown here is derived from an EMBL/GenBank/DDBJ whole genome shotgun (WGS) entry which is preliminary data.</text>
</comment>